<dbReference type="PANTHER" id="PTHR43326:SF1">
    <property type="entry name" value="METHIONINE--TRNA LIGASE, MITOCHONDRIAL"/>
    <property type="match status" value="1"/>
</dbReference>
<dbReference type="InterPro" id="IPR023457">
    <property type="entry name" value="Met-tRNA_synth_2"/>
</dbReference>
<dbReference type="GO" id="GO:0006431">
    <property type="term" value="P:methionyl-tRNA aminoacylation"/>
    <property type="evidence" value="ECO:0007669"/>
    <property type="project" value="InterPro"/>
</dbReference>
<dbReference type="GO" id="GO:0004825">
    <property type="term" value="F:methionine-tRNA ligase activity"/>
    <property type="evidence" value="ECO:0007669"/>
    <property type="project" value="UniProtKB-EC"/>
</dbReference>
<organism evidence="12 13">
    <name type="scientific">Strongylocentrotus purpuratus</name>
    <name type="common">Purple sea urchin</name>
    <dbReference type="NCBI Taxonomy" id="7668"/>
    <lineage>
        <taxon>Eukaryota</taxon>
        <taxon>Metazoa</taxon>
        <taxon>Echinodermata</taxon>
        <taxon>Eleutherozoa</taxon>
        <taxon>Echinozoa</taxon>
        <taxon>Echinoidea</taxon>
        <taxon>Euechinoidea</taxon>
        <taxon>Echinacea</taxon>
        <taxon>Camarodonta</taxon>
        <taxon>Echinidea</taxon>
        <taxon>Strongylocentrotidae</taxon>
        <taxon>Strongylocentrotus</taxon>
    </lineage>
</organism>
<keyword evidence="13" id="KW-1185">Reference proteome</keyword>
<dbReference type="PANTHER" id="PTHR43326">
    <property type="entry name" value="METHIONYL-TRNA SYNTHETASE"/>
    <property type="match status" value="1"/>
</dbReference>
<dbReference type="FunFam" id="2.170.220.10:FF:000001">
    <property type="entry name" value="methionine--tRNA ligase, mitochondrial"/>
    <property type="match status" value="1"/>
</dbReference>
<dbReference type="AlphaFoldDB" id="A0A7M7NJD7"/>
<evidence type="ECO:0000256" key="5">
    <source>
        <dbReference type="ARBA" id="ARBA00022917"/>
    </source>
</evidence>
<dbReference type="CTD" id="92935"/>
<keyword evidence="6 10" id="KW-0030">Aminoacyl-tRNA synthetase</keyword>
<dbReference type="CDD" id="cd00814">
    <property type="entry name" value="MetRS_core"/>
    <property type="match status" value="1"/>
</dbReference>
<evidence type="ECO:0000256" key="6">
    <source>
        <dbReference type="ARBA" id="ARBA00023146"/>
    </source>
</evidence>
<dbReference type="EnsemblMetazoa" id="XM_030981653">
    <property type="protein sequence ID" value="XP_030837513"/>
    <property type="gene ID" value="LOC577149"/>
</dbReference>
<evidence type="ECO:0000259" key="11">
    <source>
        <dbReference type="Pfam" id="PF09334"/>
    </source>
</evidence>
<reference evidence="12" key="2">
    <citation type="submission" date="2021-01" db="UniProtKB">
        <authorList>
            <consortium name="EnsemblMetazoa"/>
        </authorList>
    </citation>
    <scope>IDENTIFICATION</scope>
</reference>
<sequence>MMMMMRGYLSLRRSLLHLEGCRSHLIPRYLHSNVTQRSLVRDNDGNQAPVSKRSPFFTTPIFYVNAKPHIGHLYSACLADAAHRWQRILKAPDSIFATGTDEHGLKVQKAARTAGKEPLTFCNEVSHEFRRLFEMCNIGYTDFIRTTEERHHTAVHEFWTSLREKGFIYKGEYEGWYSVTDESFLTTSQIQEIDRGDGTTIKVSLESGNVVEWTSETNYMFRLSAFRDKLLRWLDDNPSAVQPAKFHSIVRHWLNEGIQDLSVSRQRDRLGWGIPVPDDPSQTIYVWMDALVNYLTVSGYPDRTHLWPPTHIVGKDILKFHAIYWPAFLMAADISPPASVICHSHWTRDSFKMSKSKGNVIDPFDRAAHFTTDGLRYFLLREGVLHSDGDIVGEHYEQFLFYRGLEEIMTCLRMANAFVQRHEPWNLTKNPIDRPWLDSIIHVTMETLRVCGILTQPIVPDLTDRLLTKIGVEKMERSWEQLKCFEALEGDDREGYGGRGLSGDSSVLFSRLKTESRR</sequence>
<keyword evidence="4 10" id="KW-0067">ATP-binding</keyword>
<dbReference type="GO" id="GO:0005739">
    <property type="term" value="C:mitochondrion"/>
    <property type="evidence" value="ECO:0007669"/>
    <property type="project" value="UniProtKB-ARBA"/>
</dbReference>
<dbReference type="NCBIfam" id="TIGR00398">
    <property type="entry name" value="metG"/>
    <property type="match status" value="1"/>
</dbReference>
<dbReference type="SUPFAM" id="SSF47323">
    <property type="entry name" value="Anticodon-binding domain of a subclass of class I aminoacyl-tRNA synthetases"/>
    <property type="match status" value="1"/>
</dbReference>
<dbReference type="InterPro" id="IPR033911">
    <property type="entry name" value="MetRS_core"/>
</dbReference>
<dbReference type="InterPro" id="IPR009080">
    <property type="entry name" value="tRNAsynth_Ia_anticodon-bd"/>
</dbReference>
<keyword evidence="2 10" id="KW-0436">Ligase</keyword>
<dbReference type="GO" id="GO:0005524">
    <property type="term" value="F:ATP binding"/>
    <property type="evidence" value="ECO:0007669"/>
    <property type="project" value="UniProtKB-KW"/>
</dbReference>
<evidence type="ECO:0000256" key="8">
    <source>
        <dbReference type="ARBA" id="ARBA00030331"/>
    </source>
</evidence>
<dbReference type="InterPro" id="IPR014729">
    <property type="entry name" value="Rossmann-like_a/b/a_fold"/>
</dbReference>
<accession>A0A7M7NJD7</accession>
<evidence type="ECO:0000256" key="3">
    <source>
        <dbReference type="ARBA" id="ARBA00022741"/>
    </source>
</evidence>
<keyword evidence="3 10" id="KW-0547">Nucleotide-binding</keyword>
<comment type="similarity">
    <text evidence="10">Belongs to the class-I aminoacyl-tRNA synthetase family.</text>
</comment>
<evidence type="ECO:0000256" key="4">
    <source>
        <dbReference type="ARBA" id="ARBA00022840"/>
    </source>
</evidence>
<evidence type="ECO:0000313" key="12">
    <source>
        <dbReference type="EnsemblMetazoa" id="XP_030837513"/>
    </source>
</evidence>
<dbReference type="Proteomes" id="UP000007110">
    <property type="component" value="Unassembled WGS sequence"/>
</dbReference>
<dbReference type="Pfam" id="PF09334">
    <property type="entry name" value="tRNA-synt_1g"/>
    <property type="match status" value="1"/>
</dbReference>
<evidence type="ECO:0000256" key="7">
    <source>
        <dbReference type="ARBA" id="ARBA00026124"/>
    </source>
</evidence>
<reference evidence="13" key="1">
    <citation type="submission" date="2015-02" db="EMBL/GenBank/DDBJ databases">
        <title>Genome sequencing for Strongylocentrotus purpuratus.</title>
        <authorList>
            <person name="Murali S."/>
            <person name="Liu Y."/>
            <person name="Vee V."/>
            <person name="English A."/>
            <person name="Wang M."/>
            <person name="Skinner E."/>
            <person name="Han Y."/>
            <person name="Muzny D.M."/>
            <person name="Worley K.C."/>
            <person name="Gibbs R.A."/>
        </authorList>
    </citation>
    <scope>NUCLEOTIDE SEQUENCE</scope>
</reference>
<dbReference type="Gene3D" id="2.170.220.10">
    <property type="match status" value="1"/>
</dbReference>
<feature type="domain" description="Methionyl/Leucyl tRNA synthetase" evidence="11">
    <location>
        <begin position="57"/>
        <end position="392"/>
    </location>
</feature>
<dbReference type="InterPro" id="IPR015413">
    <property type="entry name" value="Methionyl/Leucyl_tRNA_Synth"/>
</dbReference>
<comment type="catalytic activity">
    <reaction evidence="9">
        <text>tRNA(Met) + L-methionine + ATP = L-methionyl-tRNA(Met) + AMP + diphosphate</text>
        <dbReference type="Rhea" id="RHEA:13481"/>
        <dbReference type="Rhea" id="RHEA-COMP:9667"/>
        <dbReference type="Rhea" id="RHEA-COMP:9698"/>
        <dbReference type="ChEBI" id="CHEBI:30616"/>
        <dbReference type="ChEBI" id="CHEBI:33019"/>
        <dbReference type="ChEBI" id="CHEBI:57844"/>
        <dbReference type="ChEBI" id="CHEBI:78442"/>
        <dbReference type="ChEBI" id="CHEBI:78530"/>
        <dbReference type="ChEBI" id="CHEBI:456215"/>
        <dbReference type="EC" id="6.1.1.10"/>
    </reaction>
</comment>
<dbReference type="Gene3D" id="3.40.50.620">
    <property type="entry name" value="HUPs"/>
    <property type="match status" value="1"/>
</dbReference>
<dbReference type="Gene3D" id="1.10.730.10">
    <property type="entry name" value="Isoleucyl-tRNA Synthetase, Domain 1"/>
    <property type="match status" value="1"/>
</dbReference>
<proteinExistence type="inferred from homology"/>
<evidence type="ECO:0000256" key="9">
    <source>
        <dbReference type="ARBA" id="ARBA00047364"/>
    </source>
</evidence>
<evidence type="ECO:0000256" key="2">
    <source>
        <dbReference type="ARBA" id="ARBA00022598"/>
    </source>
</evidence>
<name>A0A7M7NJD7_STRPU</name>
<dbReference type="RefSeq" id="XP_030837513.1">
    <property type="nucleotide sequence ID" value="XM_030981653.1"/>
</dbReference>
<dbReference type="InterPro" id="IPR014758">
    <property type="entry name" value="Met-tRNA_synth"/>
</dbReference>
<dbReference type="GeneID" id="577149"/>
<dbReference type="SUPFAM" id="SSF52374">
    <property type="entry name" value="Nucleotidylyl transferase"/>
    <property type="match status" value="1"/>
</dbReference>
<keyword evidence="5 10" id="KW-0648">Protein biosynthesis</keyword>
<evidence type="ECO:0000256" key="10">
    <source>
        <dbReference type="RuleBase" id="RU363039"/>
    </source>
</evidence>
<protein>
    <recommendedName>
        <fullName evidence="7">Methionine--tRNA ligase, mitochondrial</fullName>
        <ecNumber evidence="1">6.1.1.10</ecNumber>
    </recommendedName>
    <alternativeName>
        <fullName evidence="8">Mitochondrial methionyl-tRNA synthetase</fullName>
    </alternativeName>
</protein>
<dbReference type="PRINTS" id="PR01041">
    <property type="entry name" value="TRNASYNTHMET"/>
</dbReference>
<evidence type="ECO:0000313" key="13">
    <source>
        <dbReference type="Proteomes" id="UP000007110"/>
    </source>
</evidence>
<evidence type="ECO:0000256" key="1">
    <source>
        <dbReference type="ARBA" id="ARBA00012838"/>
    </source>
</evidence>
<dbReference type="EC" id="6.1.1.10" evidence="1"/>